<evidence type="ECO:0000256" key="1">
    <source>
        <dbReference type="SAM" id="MobiDB-lite"/>
    </source>
</evidence>
<dbReference type="AlphaFoldDB" id="A0A5C3QP09"/>
<reference evidence="2 3" key="1">
    <citation type="journal article" date="2019" name="Nat. Ecol. Evol.">
        <title>Megaphylogeny resolves global patterns of mushroom evolution.</title>
        <authorList>
            <person name="Varga T."/>
            <person name="Krizsan K."/>
            <person name="Foldi C."/>
            <person name="Dima B."/>
            <person name="Sanchez-Garcia M."/>
            <person name="Sanchez-Ramirez S."/>
            <person name="Szollosi G.J."/>
            <person name="Szarkandi J.G."/>
            <person name="Papp V."/>
            <person name="Albert L."/>
            <person name="Andreopoulos W."/>
            <person name="Angelini C."/>
            <person name="Antonin V."/>
            <person name="Barry K.W."/>
            <person name="Bougher N.L."/>
            <person name="Buchanan P."/>
            <person name="Buyck B."/>
            <person name="Bense V."/>
            <person name="Catcheside P."/>
            <person name="Chovatia M."/>
            <person name="Cooper J."/>
            <person name="Damon W."/>
            <person name="Desjardin D."/>
            <person name="Finy P."/>
            <person name="Geml J."/>
            <person name="Haridas S."/>
            <person name="Hughes K."/>
            <person name="Justo A."/>
            <person name="Karasinski D."/>
            <person name="Kautmanova I."/>
            <person name="Kiss B."/>
            <person name="Kocsube S."/>
            <person name="Kotiranta H."/>
            <person name="LaButti K.M."/>
            <person name="Lechner B.E."/>
            <person name="Liimatainen K."/>
            <person name="Lipzen A."/>
            <person name="Lukacs Z."/>
            <person name="Mihaltcheva S."/>
            <person name="Morgado L.N."/>
            <person name="Niskanen T."/>
            <person name="Noordeloos M.E."/>
            <person name="Ohm R.A."/>
            <person name="Ortiz-Santana B."/>
            <person name="Ovrebo C."/>
            <person name="Racz N."/>
            <person name="Riley R."/>
            <person name="Savchenko A."/>
            <person name="Shiryaev A."/>
            <person name="Soop K."/>
            <person name="Spirin V."/>
            <person name="Szebenyi C."/>
            <person name="Tomsovsky M."/>
            <person name="Tulloss R.E."/>
            <person name="Uehling J."/>
            <person name="Grigoriev I.V."/>
            <person name="Vagvolgyi C."/>
            <person name="Papp T."/>
            <person name="Martin F.M."/>
            <person name="Miettinen O."/>
            <person name="Hibbett D.S."/>
            <person name="Nagy L.G."/>
        </authorList>
    </citation>
    <scope>NUCLEOTIDE SEQUENCE [LARGE SCALE GENOMIC DNA]</scope>
    <source>
        <strain evidence="2 3">CBS 309.79</strain>
    </source>
</reference>
<organism evidence="2 3">
    <name type="scientific">Pterulicium gracile</name>
    <dbReference type="NCBI Taxonomy" id="1884261"/>
    <lineage>
        <taxon>Eukaryota</taxon>
        <taxon>Fungi</taxon>
        <taxon>Dikarya</taxon>
        <taxon>Basidiomycota</taxon>
        <taxon>Agaricomycotina</taxon>
        <taxon>Agaricomycetes</taxon>
        <taxon>Agaricomycetidae</taxon>
        <taxon>Agaricales</taxon>
        <taxon>Pleurotineae</taxon>
        <taxon>Pterulaceae</taxon>
        <taxon>Pterulicium</taxon>
    </lineage>
</organism>
<dbReference type="Proteomes" id="UP000305067">
    <property type="component" value="Unassembled WGS sequence"/>
</dbReference>
<evidence type="ECO:0000313" key="2">
    <source>
        <dbReference type="EMBL" id="TFL03317.1"/>
    </source>
</evidence>
<dbReference type="EMBL" id="ML178820">
    <property type="protein sequence ID" value="TFL03317.1"/>
    <property type="molecule type" value="Genomic_DNA"/>
</dbReference>
<feature type="compositionally biased region" description="Polar residues" evidence="1">
    <location>
        <begin position="1"/>
        <end position="14"/>
    </location>
</feature>
<accession>A0A5C3QP09</accession>
<protein>
    <submittedName>
        <fullName evidence="2">Uncharacterized protein</fullName>
    </submittedName>
</protein>
<gene>
    <name evidence="2" type="ORF">BDV98DRAFT_381108</name>
</gene>
<evidence type="ECO:0000313" key="3">
    <source>
        <dbReference type="Proteomes" id="UP000305067"/>
    </source>
</evidence>
<feature type="compositionally biased region" description="Basic and acidic residues" evidence="1">
    <location>
        <begin position="332"/>
        <end position="343"/>
    </location>
</feature>
<keyword evidence="3" id="KW-1185">Reference proteome</keyword>
<feature type="region of interest" description="Disordered" evidence="1">
    <location>
        <begin position="1"/>
        <end position="34"/>
    </location>
</feature>
<feature type="region of interest" description="Disordered" evidence="1">
    <location>
        <begin position="327"/>
        <end position="366"/>
    </location>
</feature>
<sequence length="366" mass="39580">MTNHPSLINSSQTAIKHRPKMPTSNSTITSSTPTNSSPLATSLWSCQLANTLSLHVDRDANCNVRAETSCLPGCIWRTKLARSVYETLREQEAKLGAVGSRGGKTSSSGATTSGEAQIIRMYEHGLSAVVLCTVPHAGQGYLSSSAIDGSEVFHGEALSFEKLVDVVDARVVYFPSYACTSFASGQAISSFFLSPPAPASLEVKAYGIAFTLPSETSNPPTTSPQLRTFNPMKVLRSCDSAYRPQRSYIDHLDTDASSSSSSFCNSEYDIDTTSSWNSGLDVCGMLRAKETELVLSQCKESMTPPDGFLDQSPPCSKVSLPPIRALNSSVTKSERRNTLERLPRSSPSSPARRHTFNPRRNQSFSL</sequence>
<name>A0A5C3QP09_9AGAR</name>
<proteinExistence type="predicted"/>
<feature type="compositionally biased region" description="Low complexity" evidence="1">
    <location>
        <begin position="23"/>
        <end position="34"/>
    </location>
</feature>
<dbReference type="OrthoDB" id="3227568at2759"/>